<gene>
    <name evidence="2" type="ORF">TOPH_02436</name>
</gene>
<evidence type="ECO:0000313" key="3">
    <source>
        <dbReference type="Proteomes" id="UP000036947"/>
    </source>
</evidence>
<protein>
    <submittedName>
        <fullName evidence="2">Uncharacterized protein</fullName>
    </submittedName>
</protein>
<feature type="compositionally biased region" description="Basic residues" evidence="1">
    <location>
        <begin position="89"/>
        <end position="98"/>
    </location>
</feature>
<organism evidence="2 3">
    <name type="scientific">Tolypocladium ophioglossoides (strain CBS 100239)</name>
    <name type="common">Snaketongue truffleclub</name>
    <name type="synonym">Elaphocordyceps ophioglossoides</name>
    <dbReference type="NCBI Taxonomy" id="1163406"/>
    <lineage>
        <taxon>Eukaryota</taxon>
        <taxon>Fungi</taxon>
        <taxon>Dikarya</taxon>
        <taxon>Ascomycota</taxon>
        <taxon>Pezizomycotina</taxon>
        <taxon>Sordariomycetes</taxon>
        <taxon>Hypocreomycetidae</taxon>
        <taxon>Hypocreales</taxon>
        <taxon>Ophiocordycipitaceae</taxon>
        <taxon>Tolypocladium</taxon>
    </lineage>
</organism>
<dbReference type="AlphaFoldDB" id="A0A0L0NGF1"/>
<proteinExistence type="predicted"/>
<comment type="caution">
    <text evidence="2">The sequence shown here is derived from an EMBL/GenBank/DDBJ whole genome shotgun (WGS) entry which is preliminary data.</text>
</comment>
<feature type="compositionally biased region" description="Basic residues" evidence="1">
    <location>
        <begin position="42"/>
        <end position="63"/>
    </location>
</feature>
<feature type="region of interest" description="Disordered" evidence="1">
    <location>
        <begin position="42"/>
        <end position="167"/>
    </location>
</feature>
<feature type="compositionally biased region" description="Basic and acidic residues" evidence="1">
    <location>
        <begin position="152"/>
        <end position="162"/>
    </location>
</feature>
<dbReference type="EMBL" id="LFRF01000004">
    <property type="protein sequence ID" value="KND93166.1"/>
    <property type="molecule type" value="Genomic_DNA"/>
</dbReference>
<name>A0A0L0NGF1_TOLOC</name>
<feature type="compositionally biased region" description="Basic residues" evidence="1">
    <location>
        <begin position="140"/>
        <end position="151"/>
    </location>
</feature>
<keyword evidence="3" id="KW-1185">Reference proteome</keyword>
<dbReference type="Proteomes" id="UP000036947">
    <property type="component" value="Unassembled WGS sequence"/>
</dbReference>
<accession>A0A0L0NGF1</accession>
<evidence type="ECO:0000313" key="2">
    <source>
        <dbReference type="EMBL" id="KND93166.1"/>
    </source>
</evidence>
<sequence length="231" mass="26635">MLTGRALASRAGVAADASITWNAFSILSSSVIFHLPSQVHRLPHRDTHHGRPHPRPHRGRRARSHQELLALHRPRRLCHLPAPALGRRDGRRPHHLRQRAPAQLPRQPRARHLRRQDPQAAHPARPRRLPQRLRDARLLRGQRRRRQPRGPRRADPQRPERRLRAHSRGLCARVRLRAQPPAVVAALRALGRRGRAEHHALGQGWGEDAVNAARRWMRGVAAPWHSMWQSR</sequence>
<evidence type="ECO:0000256" key="1">
    <source>
        <dbReference type="SAM" id="MobiDB-lite"/>
    </source>
</evidence>
<reference evidence="2 3" key="1">
    <citation type="journal article" date="2015" name="BMC Genomics">
        <title>The genome of the truffle-parasite Tolypocladium ophioglossoides and the evolution of antifungal peptaibiotics.</title>
        <authorList>
            <person name="Quandt C.A."/>
            <person name="Bushley K.E."/>
            <person name="Spatafora J.W."/>
        </authorList>
    </citation>
    <scope>NUCLEOTIDE SEQUENCE [LARGE SCALE GENOMIC DNA]</scope>
    <source>
        <strain evidence="2 3">CBS 100239</strain>
    </source>
</reference>